<dbReference type="GO" id="GO:0003677">
    <property type="term" value="F:DNA binding"/>
    <property type="evidence" value="ECO:0007669"/>
    <property type="project" value="UniProtKB-KW"/>
</dbReference>
<dbReference type="GeneID" id="104598240"/>
<dbReference type="PANTHER" id="PTHR32002">
    <property type="entry name" value="PROTEIN NLP8"/>
    <property type="match status" value="1"/>
</dbReference>
<dbReference type="GO" id="GO:0003700">
    <property type="term" value="F:DNA-binding transcription factor activity"/>
    <property type="evidence" value="ECO:0007669"/>
    <property type="project" value="InterPro"/>
</dbReference>
<dbReference type="InterPro" id="IPR053793">
    <property type="entry name" value="PB1-like"/>
</dbReference>
<feature type="region of interest" description="Disordered" evidence="5">
    <location>
        <begin position="535"/>
        <end position="562"/>
    </location>
</feature>
<keyword evidence="6" id="KW-1185">Reference proteome</keyword>
<feature type="compositionally biased region" description="Polar residues" evidence="5">
    <location>
        <begin position="537"/>
        <end position="548"/>
    </location>
</feature>
<dbReference type="PANTHER" id="PTHR32002:SF41">
    <property type="entry name" value="PROTEIN NLP8"/>
    <property type="match status" value="1"/>
</dbReference>
<dbReference type="AlphaFoldDB" id="A0A1U7ZXH8"/>
<dbReference type="InterPro" id="IPR045012">
    <property type="entry name" value="NLP"/>
</dbReference>
<evidence type="ECO:0000313" key="6">
    <source>
        <dbReference type="Proteomes" id="UP000189703"/>
    </source>
</evidence>
<dbReference type="Pfam" id="PF22922">
    <property type="entry name" value="GAF_NLP"/>
    <property type="match status" value="1"/>
</dbReference>
<dbReference type="Pfam" id="PF02042">
    <property type="entry name" value="RWP-RK"/>
    <property type="match status" value="1"/>
</dbReference>
<dbReference type="KEGG" id="nnu:104598240"/>
<dbReference type="FunCoup" id="A0A1U7ZXH8">
    <property type="interactions" value="479"/>
</dbReference>
<feature type="compositionally biased region" description="Low complexity" evidence="5">
    <location>
        <begin position="818"/>
        <end position="851"/>
    </location>
</feature>
<dbReference type="SMART" id="SM00666">
    <property type="entry name" value="PB1"/>
    <property type="match status" value="1"/>
</dbReference>
<keyword evidence="1" id="KW-0805">Transcription regulation</keyword>
<evidence type="ECO:0000256" key="2">
    <source>
        <dbReference type="ARBA" id="ARBA00023125"/>
    </source>
</evidence>
<dbReference type="PROSITE" id="PS51745">
    <property type="entry name" value="PB1"/>
    <property type="match status" value="1"/>
</dbReference>
<dbReference type="RefSeq" id="XP_010258489.1">
    <property type="nucleotide sequence ID" value="XM_010260187.1"/>
</dbReference>
<sequence length="970" mass="106028">MDYPFRPREKGIEAQMEGLPSPEGGVGNFISEDSLNSFLDSMNFDNYAEFCASPSSADQALLSYGLSSIPLSPTSFSSFAPNNYSEQIAGTFPVSNGDAFNAIGGSSGCTDKILFQQMETQSGFTLNSSDMDALDNKQNNCYFPQKNILDSGNCIISRSMGWSPAEKMLRALSLFKESSGAGILAQFWVPIKQGDEFVLSTCEQPYLLDHNLAGYREVSRAFTFSPKEAPGSFPGLPGRVFISKMPEWTSNVVYYSNTEYLRVKHAVDHQVRGSLALPVFSPHDKSYCAVLELVTVKEKSDFDTEIDCVCRALQDVDLMTTKPPRIHPQSLSESQRSAMDEIVDVLRAVCHAHKLPLALTWIPCSYTDGVGDECTSVCIRDSISSSSQKRVLCVEDMACYVNDIQMQGFVHACTEHHLEKGQGTAGKVLESNQPFFSPDVKEYNISEYPLVHHARKFRLNAAVAIRLRSTYTGDDDYILEFFLPINYKDSSEQQLLLNNLSSTMQRLCKSLRTISDTELVKPKDSEVRDKRVVGENSMATAMSRKNSQSTLTDSDLDSNERGASHMTKVKTDGMNAGISNEQASNFSRKKLEKKRNTAERNISLSVLQQYFSGSLKDAAKSIGVCPTTLKRICRQHGISRWPSRKINKVNRSLRKIQTVIDSVQGVEGGLKFDPVTGGLVSAASIVQDLVRTNVFSPQKNLASRNPDSTAKHVISVSPRSHIGGDSTAVKLEGGDCSASAQQGEPVGNMLLSNTIKGEREPLIDCSHECKLLDSGLLQPVRCNIGGQSEGGDLNLLSSDCQITSQSSSCMPAADDIDAGIVGDAQPSSSGTTDSSNGSGSLINGSASSSPSFNKQKNSRVKTCPRDSGSVITVKATYKDDTVRFKFEPDRGCAQLMDEVAKRFRLQIGTFQLKYLDDEDEWVLLMSDSDMQECVEILESIGSRSVKLMVRNLPCGTGSSDSSNCFFTGGS</sequence>
<evidence type="ECO:0000256" key="1">
    <source>
        <dbReference type="ARBA" id="ARBA00023015"/>
    </source>
</evidence>
<feature type="region of interest" description="Disordered" evidence="5">
    <location>
        <begin position="818"/>
        <end position="865"/>
    </location>
</feature>
<dbReference type="eggNOG" id="ENOG502QQ6H">
    <property type="taxonomic scope" value="Eukaryota"/>
</dbReference>
<feature type="region of interest" description="Disordered" evidence="5">
    <location>
        <begin position="1"/>
        <end position="23"/>
    </location>
</feature>
<dbReference type="OMA" id="TIPRCQY"/>
<dbReference type="PROSITE" id="PS51519">
    <property type="entry name" value="RWP_RK"/>
    <property type="match status" value="1"/>
</dbReference>
<accession>A0A1U7ZXH8</accession>
<dbReference type="OrthoDB" id="6270329at2759"/>
<name>A0A1U7ZXH8_NELNU</name>
<dbReference type="InterPro" id="IPR003035">
    <property type="entry name" value="RWP-RK_dom"/>
</dbReference>
<dbReference type="Proteomes" id="UP000189703">
    <property type="component" value="Unplaced"/>
</dbReference>
<keyword evidence="4" id="KW-0539">Nucleus</keyword>
<dbReference type="SUPFAM" id="SSF54277">
    <property type="entry name" value="CAD &amp; PB1 domains"/>
    <property type="match status" value="1"/>
</dbReference>
<dbReference type="CDD" id="cd06407">
    <property type="entry name" value="PB1_NLP"/>
    <property type="match status" value="1"/>
</dbReference>
<evidence type="ECO:0000256" key="4">
    <source>
        <dbReference type="ARBA" id="ARBA00023242"/>
    </source>
</evidence>
<protein>
    <submittedName>
        <fullName evidence="7">Protein NLP9</fullName>
    </submittedName>
</protein>
<dbReference type="InterPro" id="IPR055081">
    <property type="entry name" value="NLP1-9_GAF"/>
</dbReference>
<reference evidence="7" key="1">
    <citation type="submission" date="2025-08" db="UniProtKB">
        <authorList>
            <consortium name="RefSeq"/>
        </authorList>
    </citation>
    <scope>IDENTIFICATION</scope>
</reference>
<dbReference type="Pfam" id="PF00564">
    <property type="entry name" value="PB1"/>
    <property type="match status" value="1"/>
</dbReference>
<dbReference type="Gene3D" id="3.10.20.90">
    <property type="entry name" value="Phosphatidylinositol 3-kinase Catalytic Subunit, Chain A, domain 1"/>
    <property type="match status" value="1"/>
</dbReference>
<organism evidence="6 7">
    <name type="scientific">Nelumbo nucifera</name>
    <name type="common">Sacred lotus</name>
    <dbReference type="NCBI Taxonomy" id="4432"/>
    <lineage>
        <taxon>Eukaryota</taxon>
        <taxon>Viridiplantae</taxon>
        <taxon>Streptophyta</taxon>
        <taxon>Embryophyta</taxon>
        <taxon>Tracheophyta</taxon>
        <taxon>Spermatophyta</taxon>
        <taxon>Magnoliopsida</taxon>
        <taxon>Proteales</taxon>
        <taxon>Nelumbonaceae</taxon>
        <taxon>Nelumbo</taxon>
    </lineage>
</organism>
<proteinExistence type="predicted"/>
<dbReference type="InterPro" id="IPR000270">
    <property type="entry name" value="PB1_dom"/>
</dbReference>
<dbReference type="InterPro" id="IPR034891">
    <property type="entry name" value="PB1_NLP"/>
</dbReference>
<gene>
    <name evidence="7" type="primary">LOC104598240</name>
</gene>
<dbReference type="STRING" id="4432.A0A1U7ZXH8"/>
<evidence type="ECO:0000256" key="3">
    <source>
        <dbReference type="ARBA" id="ARBA00023163"/>
    </source>
</evidence>
<evidence type="ECO:0000256" key="5">
    <source>
        <dbReference type="SAM" id="MobiDB-lite"/>
    </source>
</evidence>
<feature type="compositionally biased region" description="Basic and acidic residues" evidence="5">
    <location>
        <begin position="1"/>
        <end position="12"/>
    </location>
</feature>
<evidence type="ECO:0000313" key="7">
    <source>
        <dbReference type="RefSeq" id="XP_010258489.1"/>
    </source>
</evidence>
<keyword evidence="2" id="KW-0238">DNA-binding</keyword>
<keyword evidence="3" id="KW-0804">Transcription</keyword>